<feature type="domain" description="T-Q ester bond containing" evidence="4">
    <location>
        <begin position="429"/>
        <end position="549"/>
    </location>
</feature>
<dbReference type="NCBIfam" id="NF033903">
    <property type="entry name" value="VaFE_rpt"/>
    <property type="match status" value="3"/>
</dbReference>
<keyword evidence="2" id="KW-1133">Transmembrane helix</keyword>
<sequence>MSDSLRKQWARTASTLALLLAGCLSIAGMGLAAPQAAHAVTIANTSGAGYAMYIPQAGHYTWLGAFKDPSGKADAGISWCTEIDAVAPGPHEYLHDYELVSNQQIMPLGGEDITIGSAAQMAWILKKYEAVNTADSRAAIAAIVHLNYDATNKDSWVTYWGEIQKQYPNVAKLTRQYIAEAKAASPHSYTSSTVDGAKDKEGKIYNIGVYSQANQWVAGIPVTVILKGPAVFKANGKDTWTGTSQAGPIELEWVATGNGTVTYATKFNFDGTVNHLQSKPGFQNMLFNRNDPTDHYGPTGEFDVENIKLKTTAMGAQDKVVPSLPNQKITDTVCYTNLIAGKEYTLNGELTDKATGKALMAQATGKPYEATKTFKPEKAEGCVDMVFDVDGRDLIGKTTVVFEDLIHEGKSVATHADIEDHDQTIPPPPTVKTTAMGSTDGDKFVAGLANQKVFDKVCYDSLIPGKEYTLAGTLMNQSTGKPLTAKATGKSYTATKTFTPEAAKGCEMIEFTVDGRDLTSAPTVVFEDLHMGKLKVATHADIKDKDQTIPPAPGVKTTAKDGKDGDKEIAPKGNQTITDKVCYTNLDPAKEYTLTGTLMDKATGKPLTANGKPVSETITHKPTKANDCVDVTFTVDATHLAGHDIVVFESLAHNDREIAVHADIEDKGQTVHVNNPPQELAKTGASAAAVGLFALFLIGSGISMSAHRRKATTKA</sequence>
<comment type="caution">
    <text evidence="5">The sequence shown here is derived from an EMBL/GenBank/DDBJ whole genome shotgun (WGS) entry which is preliminary data.</text>
</comment>
<dbReference type="AlphaFoldDB" id="A0A8I0KW88"/>
<protein>
    <submittedName>
        <fullName evidence="5">VaFE repeat-containing surface-anchored protein</fullName>
    </submittedName>
</protein>
<name>A0A8I0KW88_9ACTO</name>
<keyword evidence="6" id="KW-1185">Reference proteome</keyword>
<accession>A0A8I0KW88</accession>
<evidence type="ECO:0000259" key="4">
    <source>
        <dbReference type="Pfam" id="PF18202"/>
    </source>
</evidence>
<organism evidence="5 6">
    <name type="scientific">Nanchangia anserum</name>
    <dbReference type="NCBI Taxonomy" id="2692125"/>
    <lineage>
        <taxon>Bacteria</taxon>
        <taxon>Bacillati</taxon>
        <taxon>Actinomycetota</taxon>
        <taxon>Actinomycetes</taxon>
        <taxon>Actinomycetales</taxon>
        <taxon>Actinomycetaceae</taxon>
        <taxon>Nanchangia</taxon>
    </lineage>
</organism>
<feature type="signal peptide" evidence="3">
    <location>
        <begin position="1"/>
        <end position="32"/>
    </location>
</feature>
<dbReference type="Gene3D" id="2.60.40.3930">
    <property type="match status" value="3"/>
</dbReference>
<evidence type="ECO:0000256" key="1">
    <source>
        <dbReference type="SAM" id="MobiDB-lite"/>
    </source>
</evidence>
<dbReference type="InterPro" id="IPR041100">
    <property type="entry name" value="TQ"/>
</dbReference>
<dbReference type="RefSeq" id="WP_191071778.1">
    <property type="nucleotide sequence ID" value="NZ_CP060506.1"/>
</dbReference>
<feature type="domain" description="T-Q ester bond containing" evidence="4">
    <location>
        <begin position="553"/>
        <end position="673"/>
    </location>
</feature>
<feature type="compositionally biased region" description="Basic and acidic residues" evidence="1">
    <location>
        <begin position="558"/>
        <end position="570"/>
    </location>
</feature>
<evidence type="ECO:0000256" key="3">
    <source>
        <dbReference type="SAM" id="SignalP"/>
    </source>
</evidence>
<evidence type="ECO:0000256" key="2">
    <source>
        <dbReference type="SAM" id="Phobius"/>
    </source>
</evidence>
<gene>
    <name evidence="5" type="ORF">H8R10_05880</name>
</gene>
<keyword evidence="2" id="KW-0472">Membrane</keyword>
<dbReference type="Proteomes" id="UP000627538">
    <property type="component" value="Unassembled WGS sequence"/>
</dbReference>
<dbReference type="Pfam" id="PF18202">
    <property type="entry name" value="TQ"/>
    <property type="match status" value="3"/>
</dbReference>
<feature type="region of interest" description="Disordered" evidence="1">
    <location>
        <begin position="545"/>
        <end position="572"/>
    </location>
</feature>
<reference evidence="5 6" key="1">
    <citation type="submission" date="2020-08" db="EMBL/GenBank/DDBJ databases">
        <title>Winkia gen. nov., sp. nov., isolated from faeces of the Anser albifrons in China.</title>
        <authorList>
            <person name="Liu Q."/>
        </authorList>
    </citation>
    <scope>NUCLEOTIDE SEQUENCE [LARGE SCALE GENOMIC DNA]</scope>
    <source>
        <strain evidence="5 6">C62</strain>
    </source>
</reference>
<feature type="domain" description="T-Q ester bond containing" evidence="4">
    <location>
        <begin position="308"/>
        <end position="425"/>
    </location>
</feature>
<keyword evidence="2" id="KW-0812">Transmembrane</keyword>
<dbReference type="PROSITE" id="PS51257">
    <property type="entry name" value="PROKAR_LIPOPROTEIN"/>
    <property type="match status" value="1"/>
</dbReference>
<evidence type="ECO:0000313" key="5">
    <source>
        <dbReference type="EMBL" id="MBD3689754.1"/>
    </source>
</evidence>
<feature type="chain" id="PRO_5038417237" evidence="3">
    <location>
        <begin position="33"/>
        <end position="715"/>
    </location>
</feature>
<proteinExistence type="predicted"/>
<dbReference type="EMBL" id="JACRUO010000001">
    <property type="protein sequence ID" value="MBD3689754.1"/>
    <property type="molecule type" value="Genomic_DNA"/>
</dbReference>
<evidence type="ECO:0000313" key="6">
    <source>
        <dbReference type="Proteomes" id="UP000627538"/>
    </source>
</evidence>
<keyword evidence="3" id="KW-0732">Signal</keyword>
<feature type="transmembrane region" description="Helical" evidence="2">
    <location>
        <begin position="685"/>
        <end position="706"/>
    </location>
</feature>